<dbReference type="EMBL" id="RYUH01000010">
    <property type="protein sequence ID" value="RYQ10415.1"/>
    <property type="molecule type" value="Genomic_DNA"/>
</dbReference>
<dbReference type="Proteomes" id="UP000292568">
    <property type="component" value="Unassembled WGS sequence"/>
</dbReference>
<feature type="transmembrane region" description="Helical" evidence="5">
    <location>
        <begin position="103"/>
        <end position="122"/>
    </location>
</feature>
<dbReference type="Pfam" id="PF13515">
    <property type="entry name" value="FUSC_2"/>
    <property type="match status" value="1"/>
</dbReference>
<feature type="transmembrane region" description="Helical" evidence="5">
    <location>
        <begin position="45"/>
        <end position="71"/>
    </location>
</feature>
<evidence type="ECO:0000256" key="3">
    <source>
        <dbReference type="ARBA" id="ARBA00022989"/>
    </source>
</evidence>
<feature type="transmembrane region" description="Helical" evidence="5">
    <location>
        <begin position="77"/>
        <end position="96"/>
    </location>
</feature>
<reference evidence="7 8" key="1">
    <citation type="submission" date="2018-12" db="EMBL/GenBank/DDBJ databases">
        <title>Unveiling genomic diversity among members of the Bifidobacterium pseudolongum species, a widely distributed gut commensal of the animal kingdom.</title>
        <authorList>
            <person name="Lugli G.A."/>
            <person name="Duranti S."/>
            <person name="Albert K."/>
            <person name="Mancabelli L."/>
            <person name="Napoli S."/>
            <person name="Viappiani A."/>
            <person name="Anzalone R."/>
            <person name="Longhi G."/>
            <person name="Milani C."/>
            <person name="Turroni F."/>
            <person name="Alessandri G."/>
            <person name="Sela D.A."/>
            <person name="Van Sinderen D."/>
            <person name="Ventura M."/>
        </authorList>
    </citation>
    <scope>NUCLEOTIDE SEQUENCE [LARGE SCALE GENOMIC DNA]</scope>
    <source>
        <strain evidence="7 8">2093B</strain>
    </source>
</reference>
<feature type="transmembrane region" description="Helical" evidence="5">
    <location>
        <begin position="148"/>
        <end position="165"/>
    </location>
</feature>
<keyword evidence="3 5" id="KW-1133">Transmembrane helix</keyword>
<feature type="domain" description="Integral membrane bound transporter" evidence="6">
    <location>
        <begin position="228"/>
        <end position="351"/>
    </location>
</feature>
<dbReference type="GO" id="GO:0016020">
    <property type="term" value="C:membrane"/>
    <property type="evidence" value="ECO:0007669"/>
    <property type="project" value="UniProtKB-SubCell"/>
</dbReference>
<feature type="transmembrane region" description="Helical" evidence="5">
    <location>
        <begin position="342"/>
        <end position="358"/>
    </location>
</feature>
<keyword evidence="2 5" id="KW-0812">Transmembrane</keyword>
<comment type="subcellular location">
    <subcellularLocation>
        <location evidence="1">Membrane</location>
        <topology evidence="1">Multi-pass membrane protein</topology>
    </subcellularLocation>
</comment>
<evidence type="ECO:0000256" key="5">
    <source>
        <dbReference type="SAM" id="Phobius"/>
    </source>
</evidence>
<feature type="transmembrane region" description="Helical" evidence="5">
    <location>
        <begin position="270"/>
        <end position="287"/>
    </location>
</feature>
<evidence type="ECO:0000256" key="1">
    <source>
        <dbReference type="ARBA" id="ARBA00004141"/>
    </source>
</evidence>
<feature type="transmembrane region" description="Helical" evidence="5">
    <location>
        <begin position="171"/>
        <end position="191"/>
    </location>
</feature>
<dbReference type="RefSeq" id="WP_129897561.1">
    <property type="nucleotide sequence ID" value="NZ_RYUH01000010.1"/>
</dbReference>
<dbReference type="InterPro" id="IPR049453">
    <property type="entry name" value="Memb_transporter_dom"/>
</dbReference>
<evidence type="ECO:0000256" key="2">
    <source>
        <dbReference type="ARBA" id="ARBA00022692"/>
    </source>
</evidence>
<feature type="transmembrane region" description="Helical" evidence="5">
    <location>
        <begin position="218"/>
        <end position="237"/>
    </location>
</feature>
<protein>
    <recommendedName>
        <fullName evidence="6">Integral membrane bound transporter domain-containing protein</fullName>
    </recommendedName>
</protein>
<evidence type="ECO:0000313" key="8">
    <source>
        <dbReference type="Proteomes" id="UP000292568"/>
    </source>
</evidence>
<proteinExistence type="predicted"/>
<feature type="transmembrane region" description="Helical" evidence="5">
    <location>
        <begin position="128"/>
        <end position="143"/>
    </location>
</feature>
<evidence type="ECO:0000256" key="4">
    <source>
        <dbReference type="ARBA" id="ARBA00023136"/>
    </source>
</evidence>
<keyword evidence="4 5" id="KW-0472">Membrane</keyword>
<accession>A0A4Q5A2B2</accession>
<evidence type="ECO:0000313" key="7">
    <source>
        <dbReference type="EMBL" id="RYQ10415.1"/>
    </source>
</evidence>
<dbReference type="AlphaFoldDB" id="A0A4Q5A2B2"/>
<evidence type="ECO:0000259" key="6">
    <source>
        <dbReference type="Pfam" id="PF13515"/>
    </source>
</evidence>
<organism evidence="7 8">
    <name type="scientific">Bifidobacterium pseudolongum subsp. globosum</name>
    <dbReference type="NCBI Taxonomy" id="1690"/>
    <lineage>
        <taxon>Bacteria</taxon>
        <taxon>Bacillati</taxon>
        <taxon>Actinomycetota</taxon>
        <taxon>Actinomycetes</taxon>
        <taxon>Bifidobacteriales</taxon>
        <taxon>Bifidobacteriaceae</taxon>
        <taxon>Bifidobacterium</taxon>
    </lineage>
</organism>
<feature type="transmembrane region" description="Helical" evidence="5">
    <location>
        <begin position="318"/>
        <end position="336"/>
    </location>
</feature>
<gene>
    <name evidence="7" type="ORF">PG2093B_0998</name>
</gene>
<name>A0A4Q5A2B2_9BIFI</name>
<comment type="caution">
    <text evidence="7">The sequence shown here is derived from an EMBL/GenBank/DDBJ whole genome shotgun (WGS) entry which is preliminary data.</text>
</comment>
<sequence length="379" mass="40371">MKLKITRNRRRAINEPSFYQLLQIDAHGLWAKVRTTTEPRKKTRLIFAMSVRSILLVSFAIVFIGGLSAVFDPENSGLAVAGFCILLGIKHVPYGYRAADSVIALGLVLAAMVCGGLAAQSWPPVPCLMVNLLLIALILVLVADDPRMGNAGIYVFGYLFVSQTPVEGTALASRCVLALLLWLACGAVLLHKHHGKFQDVRLHDMLAKFNASSAKGLWRIRLSAGVAVALLIGELAGLPRGVWVGYACMSVLLPFGEAGASLPMRGLQRIGGVVVGSLLYAGFSLAVPPGSRILFGPIAGICMGFSTKYMVNNALNCFGALLLAESIYGVAGSVTLRIVDNMIGVLFAICCTVLFSLLERHVSPGEAPATNSTKPLTHI</sequence>